<evidence type="ECO:0000313" key="1">
    <source>
        <dbReference type="EMBL" id="VDN91430.1"/>
    </source>
</evidence>
<sequence length="45" mass="4844">MIIRFELSGPGGYLFFGSGQVYNSVLTIHGAPEIAFPPVNNALTF</sequence>
<dbReference type="AlphaFoldDB" id="A0A0N4TP31"/>
<dbReference type="EMBL" id="UZAD01013180">
    <property type="protein sequence ID" value="VDN91430.1"/>
    <property type="molecule type" value="Genomic_DNA"/>
</dbReference>
<protein>
    <submittedName>
        <fullName evidence="3">MBL fold metallo-hydrolase</fullName>
    </submittedName>
</protein>
<dbReference type="Proteomes" id="UP000278627">
    <property type="component" value="Unassembled WGS sequence"/>
</dbReference>
<evidence type="ECO:0000313" key="3">
    <source>
        <dbReference type="WBParaSite" id="BPAG_0001028201-mRNA-1"/>
    </source>
</evidence>
<evidence type="ECO:0000313" key="2">
    <source>
        <dbReference type="Proteomes" id="UP000278627"/>
    </source>
</evidence>
<name>A0A0N4TP31_BRUPA</name>
<accession>A0A0N4TP31</accession>
<dbReference type="WBParaSite" id="BPAG_0001028201-mRNA-1">
    <property type="protein sequence ID" value="BPAG_0001028201-mRNA-1"/>
    <property type="gene ID" value="BPAG_0001028201"/>
</dbReference>
<keyword evidence="2" id="KW-1185">Reference proteome</keyword>
<reference evidence="1 2" key="2">
    <citation type="submission" date="2018-11" db="EMBL/GenBank/DDBJ databases">
        <authorList>
            <consortium name="Pathogen Informatics"/>
        </authorList>
    </citation>
    <scope>NUCLEOTIDE SEQUENCE [LARGE SCALE GENOMIC DNA]</scope>
</reference>
<proteinExistence type="predicted"/>
<reference evidence="3" key="1">
    <citation type="submission" date="2017-02" db="UniProtKB">
        <authorList>
            <consortium name="WormBaseParasite"/>
        </authorList>
    </citation>
    <scope>IDENTIFICATION</scope>
</reference>
<gene>
    <name evidence="1" type="ORF">BPAG_LOCUS10244</name>
</gene>
<dbReference type="InterPro" id="IPR036927">
    <property type="entry name" value="Cyt_c_oxase-like_su1_sf"/>
</dbReference>
<dbReference type="SUPFAM" id="SSF81442">
    <property type="entry name" value="Cytochrome c oxidase subunit I-like"/>
    <property type="match status" value="1"/>
</dbReference>
<organism evidence="3">
    <name type="scientific">Brugia pahangi</name>
    <name type="common">Filarial nematode worm</name>
    <dbReference type="NCBI Taxonomy" id="6280"/>
    <lineage>
        <taxon>Eukaryota</taxon>
        <taxon>Metazoa</taxon>
        <taxon>Ecdysozoa</taxon>
        <taxon>Nematoda</taxon>
        <taxon>Chromadorea</taxon>
        <taxon>Rhabditida</taxon>
        <taxon>Spirurina</taxon>
        <taxon>Spiruromorpha</taxon>
        <taxon>Filarioidea</taxon>
        <taxon>Onchocercidae</taxon>
        <taxon>Brugia</taxon>
    </lineage>
</organism>